<evidence type="ECO:0000259" key="5">
    <source>
        <dbReference type="PROSITE" id="PS51078"/>
    </source>
</evidence>
<dbReference type="RefSeq" id="WP_133187980.1">
    <property type="nucleotide sequence ID" value="NZ_BNAQ01000006.1"/>
</dbReference>
<reference evidence="7" key="1">
    <citation type="journal article" date="2019" name="Int. J. Syst. Evol. Microbiol.">
        <title>The Global Catalogue of Microorganisms (GCM) 10K type strain sequencing project: providing services to taxonomists for standard genome sequencing and annotation.</title>
        <authorList>
            <consortium name="The Broad Institute Genomics Platform"/>
            <consortium name="The Broad Institute Genome Sequencing Center for Infectious Disease"/>
            <person name="Wu L."/>
            <person name="Ma J."/>
        </authorList>
    </citation>
    <scope>NUCLEOTIDE SEQUENCE [LARGE SCALE GENOMIC DNA]</scope>
    <source>
        <strain evidence="7">CGMCC 1.8957</strain>
    </source>
</reference>
<organism evidence="6 7">
    <name type="scientific">Sphingomonas glacialis</name>
    <dbReference type="NCBI Taxonomy" id="658225"/>
    <lineage>
        <taxon>Bacteria</taxon>
        <taxon>Pseudomonadati</taxon>
        <taxon>Pseudomonadota</taxon>
        <taxon>Alphaproteobacteria</taxon>
        <taxon>Sphingomonadales</taxon>
        <taxon>Sphingomonadaceae</taxon>
        <taxon>Sphingomonas</taxon>
    </lineage>
</organism>
<dbReference type="PROSITE" id="PS51077">
    <property type="entry name" value="HTH_ICLR"/>
    <property type="match status" value="1"/>
</dbReference>
<dbReference type="PANTHER" id="PTHR30136">
    <property type="entry name" value="HELIX-TURN-HELIX TRANSCRIPTIONAL REGULATOR, ICLR FAMILY"/>
    <property type="match status" value="1"/>
</dbReference>
<feature type="domain" description="IclR-ED" evidence="5">
    <location>
        <begin position="69"/>
        <end position="247"/>
    </location>
</feature>
<keyword evidence="2" id="KW-0238">DNA-binding</keyword>
<accession>A0ABQ3LSD5</accession>
<name>A0ABQ3LSD5_9SPHN</name>
<dbReference type="EMBL" id="BNAQ01000006">
    <property type="protein sequence ID" value="GHH23383.1"/>
    <property type="molecule type" value="Genomic_DNA"/>
</dbReference>
<proteinExistence type="predicted"/>
<dbReference type="PANTHER" id="PTHR30136:SF24">
    <property type="entry name" value="HTH-TYPE TRANSCRIPTIONAL REPRESSOR ALLR"/>
    <property type="match status" value="1"/>
</dbReference>
<comment type="caution">
    <text evidence="6">The sequence shown here is derived from an EMBL/GenBank/DDBJ whole genome shotgun (WGS) entry which is preliminary data.</text>
</comment>
<dbReference type="SUPFAM" id="SSF55781">
    <property type="entry name" value="GAF domain-like"/>
    <property type="match status" value="1"/>
</dbReference>
<evidence type="ECO:0000259" key="4">
    <source>
        <dbReference type="PROSITE" id="PS51077"/>
    </source>
</evidence>
<dbReference type="InterPro" id="IPR036388">
    <property type="entry name" value="WH-like_DNA-bd_sf"/>
</dbReference>
<dbReference type="InterPro" id="IPR014757">
    <property type="entry name" value="Tscrpt_reg_IclR_C"/>
</dbReference>
<dbReference type="Gene3D" id="3.30.450.40">
    <property type="match status" value="1"/>
</dbReference>
<dbReference type="Gene3D" id="1.10.10.10">
    <property type="entry name" value="Winged helix-like DNA-binding domain superfamily/Winged helix DNA-binding domain"/>
    <property type="match status" value="1"/>
</dbReference>
<evidence type="ECO:0000256" key="2">
    <source>
        <dbReference type="ARBA" id="ARBA00023125"/>
    </source>
</evidence>
<keyword evidence="3" id="KW-0804">Transcription</keyword>
<dbReference type="InterPro" id="IPR036390">
    <property type="entry name" value="WH_DNA-bd_sf"/>
</dbReference>
<gene>
    <name evidence="6" type="ORF">GCM10008023_34280</name>
</gene>
<dbReference type="Pfam" id="PF09339">
    <property type="entry name" value="HTH_IclR"/>
    <property type="match status" value="1"/>
</dbReference>
<dbReference type="Pfam" id="PF01614">
    <property type="entry name" value="IclR_C"/>
    <property type="match status" value="1"/>
</dbReference>
<dbReference type="InterPro" id="IPR050707">
    <property type="entry name" value="HTH_MetabolicPath_Reg"/>
</dbReference>
<keyword evidence="1" id="KW-0805">Transcription regulation</keyword>
<dbReference type="InterPro" id="IPR005471">
    <property type="entry name" value="Tscrpt_reg_IclR_N"/>
</dbReference>
<sequence length="247" mass="26693">MVEIATPVKSALRTLDIIEYVVARDRPVVAQEIAAALVIPVSSLSYLLTTLADRGYLAREGRRYTPGPGLARLQTRANGFALADRVAPLVRALRVQLNETVSFFVRKGWEVEALATETSDHALRYAVATGARTPLHSFAAGKAILAALPEDEFEVYLGEVDRAAFTPATITAPDRLRAEIAEIRRTGNARTREEHTPGIQGLGRALIVGDDLLGAFSVAIPNVRFDAVVEARVADLLKRTVALLEAA</sequence>
<dbReference type="PROSITE" id="PS51078">
    <property type="entry name" value="ICLR_ED"/>
    <property type="match status" value="1"/>
</dbReference>
<dbReference type="SUPFAM" id="SSF46785">
    <property type="entry name" value="Winged helix' DNA-binding domain"/>
    <property type="match status" value="1"/>
</dbReference>
<dbReference type="InterPro" id="IPR029016">
    <property type="entry name" value="GAF-like_dom_sf"/>
</dbReference>
<dbReference type="Proteomes" id="UP000652430">
    <property type="component" value="Unassembled WGS sequence"/>
</dbReference>
<evidence type="ECO:0000256" key="1">
    <source>
        <dbReference type="ARBA" id="ARBA00023015"/>
    </source>
</evidence>
<evidence type="ECO:0000313" key="7">
    <source>
        <dbReference type="Proteomes" id="UP000652430"/>
    </source>
</evidence>
<evidence type="ECO:0000256" key="3">
    <source>
        <dbReference type="ARBA" id="ARBA00023163"/>
    </source>
</evidence>
<feature type="domain" description="HTH iclR-type" evidence="4">
    <location>
        <begin position="8"/>
        <end position="68"/>
    </location>
</feature>
<keyword evidence="7" id="KW-1185">Reference proteome</keyword>
<evidence type="ECO:0000313" key="6">
    <source>
        <dbReference type="EMBL" id="GHH23383.1"/>
    </source>
</evidence>
<protein>
    <submittedName>
        <fullName evidence="6">IclR family transcriptional regulator</fullName>
    </submittedName>
</protein>